<dbReference type="InterPro" id="IPR000182">
    <property type="entry name" value="GNAT_dom"/>
</dbReference>
<dbReference type="InterPro" id="IPR050832">
    <property type="entry name" value="Bact_Acetyltransf"/>
</dbReference>
<evidence type="ECO:0000256" key="1">
    <source>
        <dbReference type="ARBA" id="ARBA00022679"/>
    </source>
</evidence>
<keyword evidence="4" id="KW-0687">Ribonucleoprotein</keyword>
<dbReference type="CDD" id="cd04301">
    <property type="entry name" value="NAT_SF"/>
    <property type="match status" value="1"/>
</dbReference>
<comment type="caution">
    <text evidence="4">The sequence shown here is derived from an EMBL/GenBank/DDBJ whole genome shotgun (WGS) entry which is preliminary data.</text>
</comment>
<keyword evidence="1" id="KW-0808">Transferase</keyword>
<reference evidence="4 5" key="1">
    <citation type="submission" date="2017-10" db="EMBL/GenBank/DDBJ databases">
        <title>Sequencing the genomes of 1000 actinobacteria strains.</title>
        <authorList>
            <person name="Klenk H.-P."/>
        </authorList>
    </citation>
    <scope>NUCLEOTIDE SEQUENCE [LARGE SCALE GENOMIC DNA]</scope>
    <source>
        <strain evidence="4 5">DSM 21801</strain>
    </source>
</reference>
<keyword evidence="2" id="KW-0012">Acyltransferase</keyword>
<dbReference type="PANTHER" id="PTHR43877">
    <property type="entry name" value="AMINOALKYLPHOSPHONATE N-ACETYLTRANSFERASE-RELATED-RELATED"/>
    <property type="match status" value="1"/>
</dbReference>
<organism evidence="4 5">
    <name type="scientific">Serinibacter salmoneus</name>
    <dbReference type="NCBI Taxonomy" id="556530"/>
    <lineage>
        <taxon>Bacteria</taxon>
        <taxon>Bacillati</taxon>
        <taxon>Actinomycetota</taxon>
        <taxon>Actinomycetes</taxon>
        <taxon>Micrococcales</taxon>
        <taxon>Beutenbergiaceae</taxon>
        <taxon>Serinibacter</taxon>
    </lineage>
</organism>
<gene>
    <name evidence="4" type="ORF">ATL40_0903</name>
</gene>
<keyword evidence="5" id="KW-1185">Reference proteome</keyword>
<evidence type="ECO:0000259" key="3">
    <source>
        <dbReference type="PROSITE" id="PS51186"/>
    </source>
</evidence>
<protein>
    <submittedName>
        <fullName evidence="4">Ribosomal protein S18 acetylase RimI-like enzyme</fullName>
    </submittedName>
</protein>
<dbReference type="GO" id="GO:0005840">
    <property type="term" value="C:ribosome"/>
    <property type="evidence" value="ECO:0007669"/>
    <property type="project" value="UniProtKB-KW"/>
</dbReference>
<dbReference type="EMBL" id="PDJD01000001">
    <property type="protein sequence ID" value="PFG19343.1"/>
    <property type="molecule type" value="Genomic_DNA"/>
</dbReference>
<dbReference type="AlphaFoldDB" id="A0A2A9CY76"/>
<sequence length="188" mass="19338">MSSSHATSPTADVSVRPAVVTDAARIAEVQRTAWAGSLGEEVAAAVDPERASEAWAGAIAAADARTRVLVAMAGPHLVGFAAVTPARRADDPTVVAETDGGWTAEITALEVDPATRREGHGSRLLAAVVDLSREAGAHHVAAWTLQGDEPRLAFLRGAGLEEAGLRRTLPLPTGEATEVLLTALLGEA</sequence>
<dbReference type="GO" id="GO:0016747">
    <property type="term" value="F:acyltransferase activity, transferring groups other than amino-acyl groups"/>
    <property type="evidence" value="ECO:0007669"/>
    <property type="project" value="InterPro"/>
</dbReference>
<proteinExistence type="predicted"/>
<name>A0A2A9CY76_9MICO</name>
<keyword evidence="4" id="KW-0689">Ribosomal protein</keyword>
<dbReference type="PROSITE" id="PS51186">
    <property type="entry name" value="GNAT"/>
    <property type="match status" value="1"/>
</dbReference>
<dbReference type="Pfam" id="PF00583">
    <property type="entry name" value="Acetyltransf_1"/>
    <property type="match status" value="1"/>
</dbReference>
<evidence type="ECO:0000313" key="5">
    <source>
        <dbReference type="Proteomes" id="UP000224915"/>
    </source>
</evidence>
<dbReference type="SUPFAM" id="SSF55729">
    <property type="entry name" value="Acyl-CoA N-acyltransferases (Nat)"/>
    <property type="match status" value="1"/>
</dbReference>
<dbReference type="RefSeq" id="WP_098468478.1">
    <property type="nucleotide sequence ID" value="NZ_PDJD01000001.1"/>
</dbReference>
<feature type="domain" description="N-acetyltransferase" evidence="3">
    <location>
        <begin position="13"/>
        <end position="186"/>
    </location>
</feature>
<accession>A0A2A9CY76</accession>
<evidence type="ECO:0000313" key="4">
    <source>
        <dbReference type="EMBL" id="PFG19343.1"/>
    </source>
</evidence>
<dbReference type="OrthoDB" id="5243635at2"/>
<dbReference type="Proteomes" id="UP000224915">
    <property type="component" value="Unassembled WGS sequence"/>
</dbReference>
<evidence type="ECO:0000256" key="2">
    <source>
        <dbReference type="ARBA" id="ARBA00023315"/>
    </source>
</evidence>
<dbReference type="InterPro" id="IPR016181">
    <property type="entry name" value="Acyl_CoA_acyltransferase"/>
</dbReference>
<dbReference type="Gene3D" id="3.40.630.30">
    <property type="match status" value="1"/>
</dbReference>